<evidence type="ECO:0008006" key="4">
    <source>
        <dbReference type="Google" id="ProtNLM"/>
    </source>
</evidence>
<dbReference type="SUPFAM" id="SSF46785">
    <property type="entry name" value="Winged helix' DNA-binding domain"/>
    <property type="match status" value="1"/>
</dbReference>
<evidence type="ECO:0000256" key="1">
    <source>
        <dbReference type="SAM" id="MobiDB-lite"/>
    </source>
</evidence>
<reference evidence="2 3" key="1">
    <citation type="submission" date="2022-11" db="EMBL/GenBank/DDBJ databases">
        <title>Anaerobic phenanthrene biodegradation by a DNRA strain PheN6.</title>
        <authorList>
            <person name="Zhang Z."/>
        </authorList>
    </citation>
    <scope>NUCLEOTIDE SEQUENCE [LARGE SCALE GENOMIC DNA]</scope>
    <source>
        <strain evidence="2 3">PheN6</strain>
    </source>
</reference>
<dbReference type="EMBL" id="JAPFQL010000039">
    <property type="protein sequence ID" value="MDC5697673.1"/>
    <property type="molecule type" value="Genomic_DNA"/>
</dbReference>
<dbReference type="InterPro" id="IPR036390">
    <property type="entry name" value="WH_DNA-bd_sf"/>
</dbReference>
<evidence type="ECO:0000313" key="2">
    <source>
        <dbReference type="EMBL" id="MDC5697673.1"/>
    </source>
</evidence>
<keyword evidence="3" id="KW-1185">Reference proteome</keyword>
<sequence>MTAVAAPRPVSAVLGAIRSGSVTTTDVQRATGLPRDVVEAALDHLAWLGRLRSEPLQSGCPATGCGQCPVASSDGPGCGRAAGSPPRSSGLLMSLPTP</sequence>
<dbReference type="InterPro" id="IPR036388">
    <property type="entry name" value="WH-like_DNA-bd_sf"/>
</dbReference>
<comment type="caution">
    <text evidence="2">The sequence shown here is derived from an EMBL/GenBank/DDBJ whole genome shotgun (WGS) entry which is preliminary data.</text>
</comment>
<accession>A0ABT5GHE5</accession>
<gene>
    <name evidence="2" type="ORF">OO014_10415</name>
</gene>
<proteinExistence type="predicted"/>
<evidence type="ECO:0000313" key="3">
    <source>
        <dbReference type="Proteomes" id="UP001150259"/>
    </source>
</evidence>
<organism evidence="2 3">
    <name type="scientific">Intrasporangium calvum</name>
    <dbReference type="NCBI Taxonomy" id="53358"/>
    <lineage>
        <taxon>Bacteria</taxon>
        <taxon>Bacillati</taxon>
        <taxon>Actinomycetota</taxon>
        <taxon>Actinomycetes</taxon>
        <taxon>Micrococcales</taxon>
        <taxon>Intrasporangiaceae</taxon>
        <taxon>Intrasporangium</taxon>
    </lineage>
</organism>
<dbReference type="RefSeq" id="WP_272462249.1">
    <property type="nucleotide sequence ID" value="NZ_JAPFQL010000039.1"/>
</dbReference>
<name>A0ABT5GHE5_9MICO</name>
<dbReference type="Gene3D" id="1.10.10.10">
    <property type="entry name" value="Winged helix-like DNA-binding domain superfamily/Winged helix DNA-binding domain"/>
    <property type="match status" value="1"/>
</dbReference>
<protein>
    <recommendedName>
        <fullName evidence="4">Transcriptional regulator HTH-type FeoC domain-containing protein</fullName>
    </recommendedName>
</protein>
<dbReference type="Proteomes" id="UP001150259">
    <property type="component" value="Unassembled WGS sequence"/>
</dbReference>
<feature type="region of interest" description="Disordered" evidence="1">
    <location>
        <begin position="74"/>
        <end position="98"/>
    </location>
</feature>